<evidence type="ECO:0000313" key="1">
    <source>
        <dbReference type="EMBL" id="EGF23596.1"/>
    </source>
</evidence>
<sequence length="163" mass="19021">MDKNFEEIKKLYNDVRNIERQKIVKKLVESQFSATGHQGTWNYTSRGKIKPSYNLGMWKWIVARRGDITAVISLQTLEQDSKTKNIHVLFDRISIDVFEDNERKILSEKSDSYFQSVKSRYNVENEFDSGVVGNTITYLELPLGDDDLENLINIIKKKIEKLN</sequence>
<dbReference type="GeneID" id="93210152"/>
<dbReference type="Proteomes" id="UP000005947">
    <property type="component" value="Unassembled WGS sequence"/>
</dbReference>
<organism evidence="1 2">
    <name type="scientific">Fannyhessea vaginae DSM 15829</name>
    <dbReference type="NCBI Taxonomy" id="525256"/>
    <lineage>
        <taxon>Bacteria</taxon>
        <taxon>Bacillati</taxon>
        <taxon>Actinomycetota</taxon>
        <taxon>Coriobacteriia</taxon>
        <taxon>Coriobacteriales</taxon>
        <taxon>Atopobiaceae</taxon>
        <taxon>Fannyhessea</taxon>
    </lineage>
</organism>
<evidence type="ECO:0000313" key="2">
    <source>
        <dbReference type="Proteomes" id="UP000005947"/>
    </source>
</evidence>
<dbReference type="OrthoDB" id="2339830at2"/>
<proteinExistence type="predicted"/>
<dbReference type="EMBL" id="ACGK02000001">
    <property type="protein sequence ID" value="EGF23596.1"/>
    <property type="molecule type" value="Genomic_DNA"/>
</dbReference>
<accession>F1T4F2</accession>
<keyword evidence="2" id="KW-1185">Reference proteome</keyword>
<dbReference type="RefSeq" id="WP_006302724.1">
    <property type="nucleotide sequence ID" value="NZ_ACGK02000001.1"/>
</dbReference>
<comment type="caution">
    <text evidence="1">The sequence shown here is derived from an EMBL/GenBank/DDBJ whole genome shotgun (WGS) entry which is preliminary data.</text>
</comment>
<reference evidence="1 2" key="1">
    <citation type="submission" date="2011-02" db="EMBL/GenBank/DDBJ databases">
        <authorList>
            <person name="Muzny D."/>
            <person name="Qin X."/>
            <person name="Buhay C."/>
            <person name="Dugan-Rocha S."/>
            <person name="Ding Y."/>
            <person name="Chen G."/>
            <person name="Hawes A."/>
            <person name="Holder M."/>
            <person name="Jhangiani S."/>
            <person name="Johnson A."/>
            <person name="Khan Z."/>
            <person name="Li Z."/>
            <person name="Liu W."/>
            <person name="Liu X."/>
            <person name="Perez L."/>
            <person name="Shen H."/>
            <person name="Wang Q."/>
            <person name="Watt J."/>
            <person name="Xi L."/>
            <person name="Xin Y."/>
            <person name="Zhou J."/>
            <person name="Deng J."/>
            <person name="Jiang H."/>
            <person name="Liu Y."/>
            <person name="Qu J."/>
            <person name="Song X.-Z."/>
            <person name="Zhang L."/>
            <person name="Villasana D."/>
            <person name="Johnson A."/>
            <person name="Liu J."/>
            <person name="Liyanage D."/>
            <person name="Lorensuhewa L."/>
            <person name="Robinson T."/>
            <person name="Song A."/>
            <person name="Song B.-B."/>
            <person name="Dinh H."/>
            <person name="Thornton R."/>
            <person name="Coyle M."/>
            <person name="Francisco L."/>
            <person name="Jackson L."/>
            <person name="Javaid M."/>
            <person name="Korchina V."/>
            <person name="Kovar C."/>
            <person name="Mata R."/>
            <person name="Mathew T."/>
            <person name="Ngo R."/>
            <person name="Nguyen L."/>
            <person name="Nguyen N."/>
            <person name="Okwuonu G."/>
            <person name="Ongeri F."/>
            <person name="Pham C."/>
            <person name="Simmons D."/>
            <person name="Wilczek-Boney K."/>
            <person name="Hale W."/>
            <person name="Jakkamsetti A."/>
            <person name="Pham P."/>
            <person name="Ruth R."/>
            <person name="San Lucas F."/>
            <person name="Warren J."/>
            <person name="Zhang J."/>
            <person name="Zhao Z."/>
            <person name="Zhou C."/>
            <person name="Zhu D."/>
            <person name="Lee S."/>
            <person name="Bess C."/>
            <person name="Blankenburg K."/>
            <person name="Forbes L."/>
            <person name="Fu Q."/>
            <person name="Gubbala S."/>
            <person name="Hirani K."/>
            <person name="Jayaseelan J.C."/>
            <person name="Lara F."/>
            <person name="Munidasa M."/>
            <person name="Palculict T."/>
            <person name="Patil S."/>
            <person name="Pu L.-L."/>
            <person name="Saada N."/>
            <person name="Tang L."/>
            <person name="Weissenberger G."/>
            <person name="Zhu Y."/>
            <person name="Hemphill L."/>
            <person name="Shang Y."/>
            <person name="Youmans B."/>
            <person name="Ayvaz T."/>
            <person name="Ross M."/>
            <person name="Santibanez J."/>
            <person name="Aqrawi P."/>
            <person name="Gross S."/>
            <person name="Joshi V."/>
            <person name="Fowler G."/>
            <person name="Nazareth L."/>
            <person name="Reid J."/>
            <person name="Worley K."/>
            <person name="Petrosino J."/>
            <person name="Highlander S."/>
            <person name="Gibbs R."/>
        </authorList>
    </citation>
    <scope>NUCLEOTIDE SEQUENCE [LARGE SCALE GENOMIC DNA]</scope>
    <source>
        <strain evidence="1 2">DSM 15829</strain>
    </source>
</reference>
<dbReference type="AlphaFoldDB" id="F1T4F2"/>
<name>F1T4F2_9ACTN</name>
<gene>
    <name evidence="1" type="ORF">HMPREF0091_10543</name>
</gene>
<protein>
    <submittedName>
        <fullName evidence="1">Uncharacterized protein</fullName>
    </submittedName>
</protein>